<proteinExistence type="inferred from homology"/>
<dbReference type="PANTHER" id="PTHR36108">
    <property type="entry name" value="COLOSSIN-B-RELATED"/>
    <property type="match status" value="1"/>
</dbReference>
<feature type="compositionally biased region" description="Polar residues" evidence="7">
    <location>
        <begin position="1439"/>
        <end position="1458"/>
    </location>
</feature>
<dbReference type="InterPro" id="IPR041171">
    <property type="entry name" value="SDR_Ig"/>
</dbReference>
<dbReference type="GO" id="GO:0005518">
    <property type="term" value="F:collagen binding"/>
    <property type="evidence" value="ECO:0007669"/>
    <property type="project" value="InterPro"/>
</dbReference>
<dbReference type="InterPro" id="IPR013783">
    <property type="entry name" value="Ig-like_fold"/>
</dbReference>
<keyword evidence="6" id="KW-0572">Peptidoglycan-anchor</keyword>
<comment type="similarity">
    <text evidence="2">Belongs to the serine-aspartate repeat-containing protein (SDr) family.</text>
</comment>
<dbReference type="Proteomes" id="UP000529446">
    <property type="component" value="Unassembled WGS sequence"/>
</dbReference>
<feature type="domain" description="SpaA-like prealbumin fold" evidence="10">
    <location>
        <begin position="1303"/>
        <end position="1392"/>
    </location>
</feature>
<feature type="region of interest" description="Disordered" evidence="7">
    <location>
        <begin position="561"/>
        <end position="582"/>
    </location>
</feature>
<feature type="region of interest" description="Disordered" evidence="7">
    <location>
        <begin position="1392"/>
        <end position="1490"/>
    </location>
</feature>
<dbReference type="SUPFAM" id="SSF49478">
    <property type="entry name" value="Cna protein B-type domain"/>
    <property type="match status" value="4"/>
</dbReference>
<dbReference type="Gene3D" id="2.60.40.10">
    <property type="entry name" value="Immunoglobulins"/>
    <property type="match status" value="4"/>
</dbReference>
<dbReference type="Pfam" id="PF05737">
    <property type="entry name" value="Collagen_bind"/>
    <property type="match status" value="4"/>
</dbReference>
<feature type="compositionally biased region" description="Low complexity" evidence="7">
    <location>
        <begin position="1426"/>
        <end position="1438"/>
    </location>
</feature>
<comment type="caution">
    <text evidence="12">The sequence shown here is derived from an EMBL/GenBank/DDBJ whole genome shotgun (WGS) entry which is preliminary data.</text>
</comment>
<feature type="domain" description="SpaA-like prealbumin fold" evidence="10">
    <location>
        <begin position="1117"/>
        <end position="1200"/>
    </location>
</feature>
<organism evidence="12 13">
    <name type="scientific">Listeria booriae</name>
    <dbReference type="NCBI Taxonomy" id="1552123"/>
    <lineage>
        <taxon>Bacteria</taxon>
        <taxon>Bacillati</taxon>
        <taxon>Bacillota</taxon>
        <taxon>Bacilli</taxon>
        <taxon>Bacillales</taxon>
        <taxon>Listeriaceae</taxon>
        <taxon>Listeria</taxon>
    </lineage>
</organism>
<evidence type="ECO:0000256" key="7">
    <source>
        <dbReference type="SAM" id="MobiDB-lite"/>
    </source>
</evidence>
<evidence type="ECO:0000256" key="2">
    <source>
        <dbReference type="ARBA" id="ARBA00007257"/>
    </source>
</evidence>
<dbReference type="GO" id="GO:0007155">
    <property type="term" value="P:cell adhesion"/>
    <property type="evidence" value="ECO:0007669"/>
    <property type="project" value="InterPro"/>
</dbReference>
<comment type="subcellular location">
    <subcellularLocation>
        <location evidence="1">Secreted</location>
        <location evidence="1">Cell wall</location>
        <topology evidence="1">Peptidoglycan-anchor</topology>
    </subcellularLocation>
</comment>
<evidence type="ECO:0000256" key="5">
    <source>
        <dbReference type="ARBA" id="ARBA00022729"/>
    </source>
</evidence>
<feature type="compositionally biased region" description="Low complexity" evidence="7">
    <location>
        <begin position="1459"/>
        <end position="1478"/>
    </location>
</feature>
<accession>A0A7X0YPL6</accession>
<name>A0A7X0YPL6_9LIST</name>
<evidence type="ECO:0000259" key="11">
    <source>
        <dbReference type="Pfam" id="PF17961"/>
    </source>
</evidence>
<evidence type="ECO:0000256" key="3">
    <source>
        <dbReference type="ARBA" id="ARBA00022512"/>
    </source>
</evidence>
<evidence type="ECO:0000259" key="10">
    <source>
        <dbReference type="Pfam" id="PF17802"/>
    </source>
</evidence>
<dbReference type="SUPFAM" id="SSF49401">
    <property type="entry name" value="Bacterial adhesins"/>
    <property type="match status" value="6"/>
</dbReference>
<feature type="domain" description="SpaA-like prealbumin fold" evidence="10">
    <location>
        <begin position="1208"/>
        <end position="1289"/>
    </location>
</feature>
<feature type="domain" description="Collagen binding" evidence="9">
    <location>
        <begin position="873"/>
        <end position="1000"/>
    </location>
</feature>
<feature type="compositionally biased region" description="Low complexity" evidence="7">
    <location>
        <begin position="1406"/>
        <end position="1416"/>
    </location>
</feature>
<feature type="signal peptide" evidence="8">
    <location>
        <begin position="1"/>
        <end position="26"/>
    </location>
</feature>
<keyword evidence="4" id="KW-0964">Secreted</keyword>
<keyword evidence="3" id="KW-0134">Cell wall</keyword>
<dbReference type="Gene3D" id="2.60.40.1280">
    <property type="match status" value="1"/>
</dbReference>
<dbReference type="EMBL" id="JAARXI010000013">
    <property type="protein sequence ID" value="MBC2118260.1"/>
    <property type="molecule type" value="Genomic_DNA"/>
</dbReference>
<evidence type="ECO:0000256" key="6">
    <source>
        <dbReference type="ARBA" id="ARBA00023088"/>
    </source>
</evidence>
<feature type="chain" id="PRO_5030542201" evidence="8">
    <location>
        <begin position="27"/>
        <end position="1510"/>
    </location>
</feature>
<evidence type="ECO:0000256" key="1">
    <source>
        <dbReference type="ARBA" id="ARBA00004168"/>
    </source>
</evidence>
<feature type="domain" description="Collagen binding" evidence="9">
    <location>
        <begin position="734"/>
        <end position="856"/>
    </location>
</feature>
<feature type="domain" description="SDR-like Ig" evidence="11">
    <location>
        <begin position="202"/>
        <end position="286"/>
    </location>
</feature>
<dbReference type="Gene3D" id="2.60.40.740">
    <property type="match status" value="5"/>
</dbReference>
<feature type="compositionally biased region" description="Low complexity" evidence="7">
    <location>
        <begin position="562"/>
        <end position="579"/>
    </location>
</feature>
<dbReference type="PANTHER" id="PTHR36108:SF13">
    <property type="entry name" value="COLOSSIN-B-RELATED"/>
    <property type="match status" value="1"/>
</dbReference>
<feature type="domain" description="Collagen binding" evidence="9">
    <location>
        <begin position="316"/>
        <end position="441"/>
    </location>
</feature>
<evidence type="ECO:0000256" key="8">
    <source>
        <dbReference type="SAM" id="SignalP"/>
    </source>
</evidence>
<evidence type="ECO:0000313" key="13">
    <source>
        <dbReference type="Proteomes" id="UP000529446"/>
    </source>
</evidence>
<evidence type="ECO:0000259" key="9">
    <source>
        <dbReference type="Pfam" id="PF05737"/>
    </source>
</evidence>
<gene>
    <name evidence="12" type="ORF">HCB06_16625</name>
</gene>
<evidence type="ECO:0000313" key="12">
    <source>
        <dbReference type="EMBL" id="MBC2118260.1"/>
    </source>
</evidence>
<dbReference type="Pfam" id="PF17802">
    <property type="entry name" value="SpaA"/>
    <property type="match status" value="4"/>
</dbReference>
<evidence type="ECO:0000256" key="4">
    <source>
        <dbReference type="ARBA" id="ARBA00022525"/>
    </source>
</evidence>
<dbReference type="InterPro" id="IPR011252">
    <property type="entry name" value="Fibrogen-bd_dom1"/>
</dbReference>
<dbReference type="Pfam" id="PF17961">
    <property type="entry name" value="Big_8"/>
    <property type="match status" value="1"/>
</dbReference>
<dbReference type="InterPro" id="IPR041033">
    <property type="entry name" value="SpaA_PFL_dom_1"/>
</dbReference>
<feature type="domain" description="Collagen binding" evidence="9">
    <location>
        <begin position="454"/>
        <end position="566"/>
    </location>
</feature>
<dbReference type="InterPro" id="IPR008456">
    <property type="entry name" value="Collagen-bd_dom"/>
</dbReference>
<dbReference type="InterPro" id="IPR008966">
    <property type="entry name" value="Adhesion_dom_sf"/>
</dbReference>
<protein>
    <submittedName>
        <fullName evidence="12">LPXTG cell wall anchor domain-containing protein</fullName>
    </submittedName>
</protein>
<keyword evidence="5 8" id="KW-0732">Signal</keyword>
<sequence>MKKLMSLTLLAMLVVFQFVSVIPANASDASGDFVRDVRMKTQQGNLVDENSPPVDAKEAVTLVYTWGNLANTTREKDITLNIPNTLKVEKQQIDLVSLTNEHYGSVTVNPDKQEINIRIDKEIPSFETGTFEILAKLNNEKKQDEMLVTLNTGKNSEQVRVPMKAQTKLTTLKSAITTNILTSVELTDINGKTFTEENRPSVDSAARIAFEWALPDALNVKAGDTYSFKLPEIFSLYSKVTGTLGDYGTFVAEMDGTVTMTFNENVELDSNVAGTLQFNTGFNVNKKDTPTTQTVNFPVAEQDGFELHFVPKNGAAVTKSGAANQAYSPDGLNWTVRVNGKEDVLRNAVLKDTLPAGVTLDADSIEVYRLNVFMDGSAQLDGLADATEYTVVSGTGRTLEIQFADGNSTAYEVRYKTTIEDVTKTSFKNAAEFTNNDVKATTSATIAIKRGDHLKKRGTFDPKTERVKWAVSYNFDGKTVAQQDAILHDLFDNEHQLVDGSIVVRHVTVDKDGKAIIGAIVPATDYQVTPTSTATQNGFDLQFTDGISTAYEVTYETKLSDTTTNPTTVTNNVETPNTPKESATVSIDSQNITKRLVDSDYSTKTMNWAQQINTNQYSLDNAVIRDTFASGGLALLPETLKLIDQDANNKTLIEGVDYSITSDTNGFVITLLNDYATDMTHTLNLTYSTHFQFEDIKSGTAIKNDTRLEWGATDEKRTSTDTTNTDLDYYTQKNGFKLGTYDAQSKEITWTIGFNYNLLTINEPILKDVIPSSQTLLPDTIEVHKMKLGKEAYNYSDGGIVDPANYTLDTSNNIVRVAFNEPITEAYYITFKTSIADKLVVPTYLNAATLYDGTTAQTTVTGFVNVPSGGSYVNKTGVQNGDNINWEVTINAGQSTIANAKITDTPQSNQILLPDTIKLYNTKIQKNGAITQGQQLVPDKDYTLTIHTDGETGNQSFEIAFTDTIHSAYILKYDTYIDAGDKETVRNNVKLTGDNLTTEQTTTSSDVIVRFSEGSGGASAERGTLTIRKIDTKTTKTLQGAEFGLYNKDGTVLLRTSTTNESGDITFPTIRYGDYLVKELTAPTGYFKSDSSETGITFKMDQKEALLIVENDQFVGEATLTKTETGTTNRLAGAIFNLVQGDQIIQTGLTTDENGEIRVTDLTPGDYAFIETSPPTGYQLDPTPHTFTITEKQTAPAQVTAENNLILGTLIITKQDTTTKQPLSGATFELQDTSGNTIQSDLTTDFEGNITITNLPLGDYNLIETTPPTDYQLDSTPIPVTITKATTTENTHYQTVDNTLIKGSVTLTKVDSENPEITLQGATFNLQDNEGNTIATNLATDTTGQITITDLLPGDYAFIETSAPTGYQLDPTPIPFTIEKSQTEPLHLEVTNTKTKTPDPIPDNPTTPDIPTNPITPSNPTPTNPIPSSEPNTPTIPTQLEQETPTTVPTPLQITSSESPTTKPVASSSKSKPSTPESNLPETGENHPTLPIWLGTTLIITALYLSRRKK</sequence>
<feature type="domain" description="SpaA-like prealbumin fold" evidence="10">
    <location>
        <begin position="1023"/>
        <end position="1102"/>
    </location>
</feature>
<dbReference type="RefSeq" id="WP_185537050.1">
    <property type="nucleotide sequence ID" value="NZ_JAARXI010000013.1"/>
</dbReference>
<dbReference type="NCBIfam" id="TIGR01167">
    <property type="entry name" value="LPXTG_anchor"/>
    <property type="match status" value="1"/>
</dbReference>
<reference evidence="12 13" key="1">
    <citation type="submission" date="2020-03" db="EMBL/GenBank/DDBJ databases">
        <title>Soil Listeria distribution.</title>
        <authorList>
            <person name="Liao J."/>
            <person name="Wiedmann M."/>
        </authorList>
    </citation>
    <scope>NUCLEOTIDE SEQUENCE [LARGE SCALE GENOMIC DNA]</scope>
    <source>
        <strain evidence="12 13">FSL L7-0360</strain>
    </source>
</reference>